<feature type="site" description="May be catalytically important" evidence="2">
    <location>
        <position position="147"/>
    </location>
</feature>
<keyword evidence="4" id="KW-1185">Reference proteome</keyword>
<dbReference type="PANTHER" id="PTHR36445">
    <property type="entry name" value="GTP CYCLOHYDROLASE MPTA"/>
    <property type="match status" value="1"/>
</dbReference>
<dbReference type="KEGG" id="fia:NA23_04390"/>
<evidence type="ECO:0000256" key="1">
    <source>
        <dbReference type="ARBA" id="ARBA00022801"/>
    </source>
</evidence>
<dbReference type="InterPro" id="IPR003801">
    <property type="entry name" value="GTP_cyclohydrolase_FolE2/MptA"/>
</dbReference>
<reference evidence="3 4" key="1">
    <citation type="journal article" date="2015" name="Stand. Genomic Sci.">
        <title>Genome sequence of a native-feather degrading extremely thermophilic Eubacterium, Fervidobacterium islandicum AW-1.</title>
        <authorList>
            <person name="Lee Y.J."/>
            <person name="Jeong H."/>
            <person name="Park G.S."/>
            <person name="Kwak Y."/>
            <person name="Lee S.J."/>
            <person name="Lee S.J."/>
            <person name="Park M.K."/>
            <person name="Kim J.Y."/>
            <person name="Kang H.K."/>
            <person name="Shin J.H."/>
            <person name="Lee D.W."/>
        </authorList>
    </citation>
    <scope>NUCLEOTIDE SEQUENCE [LARGE SCALE GENOMIC DNA]</scope>
    <source>
        <strain evidence="3 4">AW-1</strain>
    </source>
</reference>
<dbReference type="EMBL" id="CP014334">
    <property type="protein sequence ID" value="AMW32593.1"/>
    <property type="molecule type" value="Genomic_DNA"/>
</dbReference>
<dbReference type="Gene3D" id="3.10.270.10">
    <property type="entry name" value="Urate Oxidase"/>
    <property type="match status" value="1"/>
</dbReference>
<dbReference type="EC" id="3.5.4.16" evidence="2"/>
<dbReference type="GO" id="GO:0046654">
    <property type="term" value="P:tetrahydrofolate biosynthetic process"/>
    <property type="evidence" value="ECO:0007669"/>
    <property type="project" value="UniProtKB-UniRule"/>
</dbReference>
<protein>
    <recommendedName>
        <fullName evidence="2">GTP cyclohydrolase FolE2</fullName>
        <ecNumber evidence="2">3.5.4.16</ecNumber>
    </recommendedName>
</protein>
<keyword evidence="1 2" id="KW-0378">Hydrolase</keyword>
<organism evidence="3 4">
    <name type="scientific">Fervidobacterium islandicum</name>
    <dbReference type="NCBI Taxonomy" id="2423"/>
    <lineage>
        <taxon>Bacteria</taxon>
        <taxon>Thermotogati</taxon>
        <taxon>Thermotogota</taxon>
        <taxon>Thermotogae</taxon>
        <taxon>Thermotogales</taxon>
        <taxon>Fervidobacteriaceae</taxon>
        <taxon>Fervidobacterium</taxon>
    </lineage>
</organism>
<comment type="pathway">
    <text evidence="2">Cofactor biosynthesis; 7,8-dihydroneopterin triphosphate biosynthesis; 7,8-dihydroneopterin triphosphate from GTP: step 1/1.</text>
</comment>
<gene>
    <name evidence="2 3" type="primary">folE2</name>
    <name evidence="3" type="ORF">NA23_04390</name>
</gene>
<evidence type="ECO:0000313" key="3">
    <source>
        <dbReference type="EMBL" id="AMW32593.1"/>
    </source>
</evidence>
<comment type="catalytic activity">
    <reaction evidence="2">
        <text>GTP + H2O = 7,8-dihydroneopterin 3'-triphosphate + formate + H(+)</text>
        <dbReference type="Rhea" id="RHEA:17473"/>
        <dbReference type="ChEBI" id="CHEBI:15377"/>
        <dbReference type="ChEBI" id="CHEBI:15378"/>
        <dbReference type="ChEBI" id="CHEBI:15740"/>
        <dbReference type="ChEBI" id="CHEBI:37565"/>
        <dbReference type="ChEBI" id="CHEBI:58462"/>
        <dbReference type="EC" id="3.5.4.16"/>
    </reaction>
</comment>
<accession>A0AAI8CLS7</accession>
<sequence length="263" mass="30520">MVLRDVQNERDARNIYLKRVGVKGVRYPVVVLDRAQGTQATIATINMYVDLPKDYRGTHMSRFIEVLNEFHLEINPKRVKDILNRLKDVLNAKRAVIEVEFPYFVKKQAPVTKSESYLEYICSFEAEIFDGKFDFLISVSVPIHTLCPCSKEISERGAHNQRALCKVSFESKEMIWIEDIIEVVEKSASAPIFTLLKRPDEKYVTELAYDNPKFVEDVARDVAIELKKYDKIKWYKVEVESYESIHAHNAYACVTSDELEEQI</sequence>
<dbReference type="NCBIfam" id="NF010200">
    <property type="entry name" value="PRK13674.1-1"/>
    <property type="match status" value="1"/>
</dbReference>
<dbReference type="RefSeq" id="WP_033190956.1">
    <property type="nucleotide sequence ID" value="NZ_CP014334.2"/>
</dbReference>
<evidence type="ECO:0000313" key="4">
    <source>
        <dbReference type="Proteomes" id="UP000093740"/>
    </source>
</evidence>
<dbReference type="InterPro" id="IPR022838">
    <property type="entry name" value="GTP_cyclohydrolase_FolE2"/>
</dbReference>
<dbReference type="Proteomes" id="UP000093740">
    <property type="component" value="Chromosome"/>
</dbReference>
<dbReference type="HAMAP" id="MF_01527_B">
    <property type="entry name" value="GTP_cyclohydrol_B"/>
    <property type="match status" value="1"/>
</dbReference>
<proteinExistence type="inferred from homology"/>
<comment type="similarity">
    <text evidence="2">Belongs to the GTP cyclohydrolase IV family.</text>
</comment>
<dbReference type="PANTHER" id="PTHR36445:SF1">
    <property type="entry name" value="GTP CYCLOHYDROLASE MPTA"/>
    <property type="match status" value="1"/>
</dbReference>
<dbReference type="GO" id="GO:0003934">
    <property type="term" value="F:GTP cyclohydrolase I activity"/>
    <property type="evidence" value="ECO:0007669"/>
    <property type="project" value="UniProtKB-UniRule"/>
</dbReference>
<dbReference type="AlphaFoldDB" id="A0AAI8CLS7"/>
<comment type="function">
    <text evidence="2">Converts GTP to 7,8-dihydroneopterin triphosphate.</text>
</comment>
<evidence type="ECO:0000256" key="2">
    <source>
        <dbReference type="HAMAP-Rule" id="MF_01527"/>
    </source>
</evidence>
<name>A0AAI8CLS7_FERIS</name>
<dbReference type="Pfam" id="PF02649">
    <property type="entry name" value="GCHY-1"/>
    <property type="match status" value="1"/>
</dbReference>